<comment type="subcellular location">
    <subcellularLocation>
        <location evidence="1">Membrane</location>
    </subcellularLocation>
</comment>
<accession>F6QIS3</accession>
<reference evidence="8" key="3">
    <citation type="submission" date="2025-09" db="UniProtKB">
        <authorList>
            <consortium name="Ensembl"/>
        </authorList>
    </citation>
    <scope>IDENTIFICATION</scope>
    <source>
        <strain evidence="8">Glennie</strain>
    </source>
</reference>
<dbReference type="HOGENOM" id="CLU_1345947_0_0_1"/>
<gene>
    <name evidence="8" type="primary">LOC103166193</name>
</gene>
<evidence type="ECO:0000256" key="3">
    <source>
        <dbReference type="ARBA" id="ARBA00023136"/>
    </source>
</evidence>
<feature type="transmembrane region" description="Helical" evidence="6">
    <location>
        <begin position="303"/>
        <end position="326"/>
    </location>
</feature>
<name>F6QIS3_ORNAN</name>
<keyword evidence="2" id="KW-0732">Signal</keyword>
<keyword evidence="9" id="KW-1185">Reference proteome</keyword>
<evidence type="ECO:0000256" key="5">
    <source>
        <dbReference type="SAM" id="MobiDB-lite"/>
    </source>
</evidence>
<dbReference type="OMA" id="DHVAYNW"/>
<sequence>MSRQPILVEKTPTDRKRGLGDGRPLPHPRPGEEKAHLLLKAPRRWPPSFSSSSSSSSPSAPPAGPPDSAPGPAMVSVRILLLFSLTLVLHCRAGRTSSCSDPEKVQGTVGSRVSLPLVLEGANETTPVTIKLQSSEQPNKKKVFSGQRKNLVGKLEARYTFFPQNSSLEITEASWGDAGVYEVSVEAGGWFKEFCLKLELFERVSVPSIGVNLTLGNGSCDLTLACRTESKEPVGFNWTWTVGGGAWTPRLQGNILHLTLTPVAPNFSCTCIAYNPVSSAETHFFSSWDRCRVRDGSLQPSRWPIYLVLPLVCLAAVAMILAIALVSRKKSKSAHFQPPVLTIYAQVQRAPSKKKPESPMEKDPCSTIYVAATDVQPSGPPPPPHTQSCSPMTVYASVTHPAS</sequence>
<feature type="region of interest" description="Disordered" evidence="5">
    <location>
        <begin position="1"/>
        <end position="71"/>
    </location>
</feature>
<dbReference type="PANTHER" id="PTHR12080:SF49">
    <property type="entry name" value="SIGNALING LYMPHOCYTIC ACTIVATION MOLECULE"/>
    <property type="match status" value="1"/>
</dbReference>
<dbReference type="GO" id="GO:0038023">
    <property type="term" value="F:signaling receptor activity"/>
    <property type="evidence" value="ECO:0000318"/>
    <property type="project" value="GO_Central"/>
</dbReference>
<feature type="region of interest" description="Disordered" evidence="5">
    <location>
        <begin position="373"/>
        <end position="403"/>
    </location>
</feature>
<feature type="compositionally biased region" description="Basic and acidic residues" evidence="5">
    <location>
        <begin position="11"/>
        <end position="20"/>
    </location>
</feature>
<dbReference type="GeneTree" id="ENSGT01030000234540"/>
<dbReference type="RefSeq" id="XP_028912126.1">
    <property type="nucleotide sequence ID" value="XM_029056293.2"/>
</dbReference>
<protein>
    <recommendedName>
        <fullName evidence="7">Signaling lymphocytic activation molecule N-terminal domain-containing protein</fullName>
    </recommendedName>
</protein>
<evidence type="ECO:0000256" key="2">
    <source>
        <dbReference type="ARBA" id="ARBA00022729"/>
    </source>
</evidence>
<dbReference type="GO" id="GO:0046649">
    <property type="term" value="P:lymphocyte activation"/>
    <property type="evidence" value="ECO:0007669"/>
    <property type="project" value="InterPro"/>
</dbReference>
<dbReference type="InterPro" id="IPR015631">
    <property type="entry name" value="CD2/SLAM_rcpt"/>
</dbReference>
<keyword evidence="6" id="KW-0812">Transmembrane</keyword>
<dbReference type="GO" id="GO:0009897">
    <property type="term" value="C:external side of plasma membrane"/>
    <property type="evidence" value="ECO:0000318"/>
    <property type="project" value="GO_Central"/>
</dbReference>
<evidence type="ECO:0000259" key="7">
    <source>
        <dbReference type="Pfam" id="PF06214"/>
    </source>
</evidence>
<dbReference type="FunCoup" id="F6QIS3">
    <property type="interactions" value="96"/>
</dbReference>
<dbReference type="STRING" id="9258.ENSOANP00000025001"/>
<evidence type="ECO:0000256" key="4">
    <source>
        <dbReference type="ARBA" id="ARBA00023180"/>
    </source>
</evidence>
<dbReference type="Gene3D" id="2.60.40.10">
    <property type="entry name" value="Immunoglobulins"/>
    <property type="match status" value="2"/>
</dbReference>
<dbReference type="Ensembl" id="ENSOANT00000028805.2">
    <property type="protein sequence ID" value="ENSOANP00000025001.2"/>
    <property type="gene ID" value="ENSOANG00000019718.2"/>
</dbReference>
<proteinExistence type="predicted"/>
<evidence type="ECO:0000313" key="8">
    <source>
        <dbReference type="Ensembl" id="ENSOANP00000025001.2"/>
    </source>
</evidence>
<dbReference type="OrthoDB" id="9835793at2759"/>
<keyword evidence="4" id="KW-0325">Glycoprotein</keyword>
<dbReference type="Pfam" id="PF06214">
    <property type="entry name" value="SLAM"/>
    <property type="match status" value="1"/>
</dbReference>
<organism evidence="8 9">
    <name type="scientific">Ornithorhynchus anatinus</name>
    <name type="common">Duckbill platypus</name>
    <dbReference type="NCBI Taxonomy" id="9258"/>
    <lineage>
        <taxon>Eukaryota</taxon>
        <taxon>Metazoa</taxon>
        <taxon>Chordata</taxon>
        <taxon>Craniata</taxon>
        <taxon>Vertebrata</taxon>
        <taxon>Euteleostomi</taxon>
        <taxon>Mammalia</taxon>
        <taxon>Monotremata</taxon>
        <taxon>Ornithorhynchidae</taxon>
        <taxon>Ornithorhynchus</taxon>
    </lineage>
</organism>
<dbReference type="AlphaFoldDB" id="F6QIS3"/>
<feature type="domain" description="Signaling lymphocytic activation molecule N-terminal" evidence="7">
    <location>
        <begin position="74"/>
        <end position="186"/>
    </location>
</feature>
<dbReference type="KEGG" id="oaa:103166193"/>
<dbReference type="InParanoid" id="F6QIS3"/>
<dbReference type="InterPro" id="IPR010407">
    <property type="entry name" value="Sig_lymph_act_molc_N"/>
</dbReference>
<dbReference type="InterPro" id="IPR013783">
    <property type="entry name" value="Ig-like_fold"/>
</dbReference>
<dbReference type="eggNOG" id="ENOG502SVMG">
    <property type="taxonomic scope" value="Eukaryota"/>
</dbReference>
<dbReference type="GeneID" id="103166193"/>
<keyword evidence="6" id="KW-1133">Transmembrane helix</keyword>
<keyword evidence="3 6" id="KW-0472">Membrane</keyword>
<dbReference type="Bgee" id="ENSOANG00000019718">
    <property type="expression patterns" value="Expressed in liver and 5 other cell types or tissues"/>
</dbReference>
<dbReference type="PANTHER" id="PTHR12080">
    <property type="entry name" value="SIGNALING LYMPHOCYTIC ACTIVATION MOLECULE"/>
    <property type="match status" value="1"/>
</dbReference>
<dbReference type="GO" id="GO:0006955">
    <property type="term" value="P:immune response"/>
    <property type="evidence" value="ECO:0000318"/>
    <property type="project" value="GO_Central"/>
</dbReference>
<reference evidence="8 9" key="1">
    <citation type="journal article" date="2008" name="Nature">
        <title>Genome analysis of the platypus reveals unique signatures of evolution.</title>
        <authorList>
            <person name="Warren W.C."/>
            <person name="Hillier L.W."/>
            <person name="Marshall Graves J.A."/>
            <person name="Birney E."/>
            <person name="Ponting C.P."/>
            <person name="Grutzner F."/>
            <person name="Belov K."/>
            <person name="Miller W."/>
            <person name="Clarke L."/>
            <person name="Chinwalla A.T."/>
            <person name="Yang S.P."/>
            <person name="Heger A."/>
            <person name="Locke D.P."/>
            <person name="Miethke P."/>
            <person name="Waters P.D."/>
            <person name="Veyrunes F."/>
            <person name="Fulton L."/>
            <person name="Fulton B."/>
            <person name="Graves T."/>
            <person name="Wallis J."/>
            <person name="Puente X.S."/>
            <person name="Lopez-Otin C."/>
            <person name="Ordonez G.R."/>
            <person name="Eichler E.E."/>
            <person name="Chen L."/>
            <person name="Cheng Z."/>
            <person name="Deakin J.E."/>
            <person name="Alsop A."/>
            <person name="Thompson K."/>
            <person name="Kirby P."/>
            <person name="Papenfuss A.T."/>
            <person name="Wakefield M.J."/>
            <person name="Olender T."/>
            <person name="Lancet D."/>
            <person name="Huttley G.A."/>
            <person name="Smit A.F."/>
            <person name="Pask A."/>
            <person name="Temple-Smith P."/>
            <person name="Batzer M.A."/>
            <person name="Walker J.A."/>
            <person name="Konkel M.K."/>
            <person name="Harris R.S."/>
            <person name="Whittington C.M."/>
            <person name="Wong E.S."/>
            <person name="Gemmell N.J."/>
            <person name="Buschiazzo E."/>
            <person name="Vargas Jentzsch I.M."/>
            <person name="Merkel A."/>
            <person name="Schmitz J."/>
            <person name="Zemann A."/>
            <person name="Churakov G."/>
            <person name="Kriegs J.O."/>
            <person name="Brosius J."/>
            <person name="Murchison E.P."/>
            <person name="Sachidanandam R."/>
            <person name="Smith C."/>
            <person name="Hannon G.J."/>
            <person name="Tsend-Ayush E."/>
            <person name="McMillan D."/>
            <person name="Attenborough R."/>
            <person name="Rens W."/>
            <person name="Ferguson-Smith M."/>
            <person name="Lefevre C.M."/>
            <person name="Sharp J.A."/>
            <person name="Nicholas K.R."/>
            <person name="Ray D.A."/>
            <person name="Kube M."/>
            <person name="Reinhardt R."/>
            <person name="Pringle T.H."/>
            <person name="Taylor J."/>
            <person name="Jones R.C."/>
            <person name="Nixon B."/>
            <person name="Dacheux J.L."/>
            <person name="Niwa H."/>
            <person name="Sekita Y."/>
            <person name="Huang X."/>
            <person name="Stark A."/>
            <person name="Kheradpour P."/>
            <person name="Kellis M."/>
            <person name="Flicek P."/>
            <person name="Chen Y."/>
            <person name="Webber C."/>
            <person name="Hardison R."/>
            <person name="Nelson J."/>
            <person name="Hallsworth-Pepin K."/>
            <person name="Delehaunty K."/>
            <person name="Markovic C."/>
            <person name="Minx P."/>
            <person name="Feng Y."/>
            <person name="Kremitzki C."/>
            <person name="Mitreva M."/>
            <person name="Glasscock J."/>
            <person name="Wylie T."/>
            <person name="Wohldmann P."/>
            <person name="Thiru P."/>
            <person name="Nhan M.N."/>
            <person name="Pohl C.S."/>
            <person name="Smith S.M."/>
            <person name="Hou S."/>
            <person name="Nefedov M."/>
            <person name="de Jong P.J."/>
            <person name="Renfree M.B."/>
            <person name="Mardis E.R."/>
            <person name="Wilson R.K."/>
        </authorList>
    </citation>
    <scope>NUCLEOTIDE SEQUENCE [LARGE SCALE GENOMIC DNA]</scope>
    <source>
        <strain evidence="8 9">Glennie</strain>
    </source>
</reference>
<evidence type="ECO:0000256" key="6">
    <source>
        <dbReference type="SAM" id="Phobius"/>
    </source>
</evidence>
<evidence type="ECO:0000256" key="1">
    <source>
        <dbReference type="ARBA" id="ARBA00004370"/>
    </source>
</evidence>
<feature type="compositionally biased region" description="Pro residues" evidence="5">
    <location>
        <begin position="59"/>
        <end position="69"/>
    </location>
</feature>
<evidence type="ECO:0000313" key="9">
    <source>
        <dbReference type="Proteomes" id="UP000002279"/>
    </source>
</evidence>
<dbReference type="Proteomes" id="UP000002279">
    <property type="component" value="Chromosome X5"/>
</dbReference>
<feature type="compositionally biased region" description="Low complexity" evidence="5">
    <location>
        <begin position="46"/>
        <end position="58"/>
    </location>
</feature>
<reference evidence="8" key="2">
    <citation type="submission" date="2025-08" db="UniProtKB">
        <authorList>
            <consortium name="Ensembl"/>
        </authorList>
    </citation>
    <scope>IDENTIFICATION</scope>
    <source>
        <strain evidence="8">Glennie</strain>
    </source>
</reference>